<evidence type="ECO:0000313" key="1">
    <source>
        <dbReference type="EMBL" id="TDO97943.1"/>
    </source>
</evidence>
<organism evidence="1 2">
    <name type="scientific">Marinomonas balearica</name>
    <dbReference type="NCBI Taxonomy" id="491947"/>
    <lineage>
        <taxon>Bacteria</taxon>
        <taxon>Pseudomonadati</taxon>
        <taxon>Pseudomonadota</taxon>
        <taxon>Gammaproteobacteria</taxon>
        <taxon>Oceanospirillales</taxon>
        <taxon>Oceanospirillaceae</taxon>
        <taxon>Marinomonas</taxon>
    </lineage>
</organism>
<name>A0A4R6M949_9GAMM</name>
<keyword evidence="2" id="KW-1185">Reference proteome</keyword>
<protein>
    <submittedName>
        <fullName evidence="1">Uncharacterized protein</fullName>
    </submittedName>
</protein>
<dbReference type="Proteomes" id="UP000294656">
    <property type="component" value="Unassembled WGS sequence"/>
</dbReference>
<evidence type="ECO:0000313" key="2">
    <source>
        <dbReference type="Proteomes" id="UP000294656"/>
    </source>
</evidence>
<gene>
    <name evidence="1" type="ORF">DFP79_1575</name>
</gene>
<sequence>MKKTISLAASALIAHSAFTATVRKGEVQC</sequence>
<dbReference type="EMBL" id="SNXC01000011">
    <property type="protein sequence ID" value="TDO97943.1"/>
    <property type="molecule type" value="Genomic_DNA"/>
</dbReference>
<accession>A0A4R6M949</accession>
<dbReference type="AlphaFoldDB" id="A0A4R6M949"/>
<comment type="caution">
    <text evidence="1">The sequence shown here is derived from an EMBL/GenBank/DDBJ whole genome shotgun (WGS) entry which is preliminary data.</text>
</comment>
<reference evidence="1 2" key="1">
    <citation type="submission" date="2019-03" db="EMBL/GenBank/DDBJ databases">
        <title>Genomic Encyclopedia of Type Strains, Phase III (KMG-III): the genomes of soil and plant-associated and newly described type strains.</title>
        <authorList>
            <person name="Whitman W."/>
        </authorList>
    </citation>
    <scope>NUCLEOTIDE SEQUENCE [LARGE SCALE GENOMIC DNA]</scope>
    <source>
        <strain evidence="1 2">CECT 7378</strain>
    </source>
</reference>
<proteinExistence type="predicted"/>